<dbReference type="AlphaFoldDB" id="A0A7M2ZL54"/>
<evidence type="ECO:0000313" key="4">
    <source>
        <dbReference type="Proteomes" id="UP000284767"/>
    </source>
</evidence>
<comment type="caution">
    <text evidence="3">The sequence shown here is derived from an EMBL/GenBank/DDBJ whole genome shotgun (WGS) entry which is preliminary data.</text>
</comment>
<reference evidence="3 4" key="1">
    <citation type="submission" date="2017-08" db="EMBL/GenBank/DDBJ databases">
        <authorList>
            <person name="Feschi L."/>
            <person name="Jeukens J."/>
            <person name="Emond-Rheault J.-G."/>
            <person name="Kukavica-Ibrulj I."/>
            <person name="Boyle B."/>
            <person name="Levesque R.C."/>
        </authorList>
    </citation>
    <scope>NUCLEOTIDE SEQUENCE [LARGE SCALE GENOMIC DNA]</scope>
    <source>
        <strain evidence="3 4">PA-W36</strain>
    </source>
</reference>
<name>A0A7M2ZL54_PSEAI</name>
<evidence type="ECO:0000256" key="1">
    <source>
        <dbReference type="SAM" id="MobiDB-lite"/>
    </source>
</evidence>
<organism evidence="3 4">
    <name type="scientific">Pseudomonas aeruginosa</name>
    <dbReference type="NCBI Taxonomy" id="287"/>
    <lineage>
        <taxon>Bacteria</taxon>
        <taxon>Pseudomonadati</taxon>
        <taxon>Pseudomonadota</taxon>
        <taxon>Gammaproteobacteria</taxon>
        <taxon>Pseudomonadales</taxon>
        <taxon>Pseudomonadaceae</taxon>
        <taxon>Pseudomonas</taxon>
    </lineage>
</organism>
<proteinExistence type="predicted"/>
<dbReference type="EMBL" id="NSNE01000029">
    <property type="protein sequence ID" value="RPM04047.1"/>
    <property type="molecule type" value="Genomic_DNA"/>
</dbReference>
<feature type="region of interest" description="Disordered" evidence="1">
    <location>
        <begin position="214"/>
        <end position="346"/>
    </location>
</feature>
<sequence length="436" mass="44672">MSIKTLISVLRVTLLTACLLPSLFFVRSAIAGPYIWEVVMYSSSGSSTPAEACEKARVVADRSPDWNYTSATPKMNGLDNSYCSVVYVSRRDPSVVNTCDDCASWKLFRKGDQCANADDTYNASTGICEPPPKECKEGELFPAKGPDSPVVTSGGRNYVGDGGAPTACYQSCEYGGNPSPASCYLVKGSTTTGFCNYILKGTGQSCGADSYTFSQTGDSLNPPDTPNTDPSDPNDPGCPPGWSWSGTTCVKTPTDPTDPTDPTTPGGDGDGGGDGNGGGNNNGGGTGNGGDGSGGGDGNGGGDGSGDGDGSGTGGDGNGTCDPAKENCSTGPEGPGGELKEPTPGTWDDAIATWEKKVEEAKKELKTKVKANVDQMKGAFDLNLAEGGGQLPCESMTIWGKSYSLCISDYAGQLSSLRVALLLMAALIAALILLKD</sequence>
<feature type="transmembrane region" description="Helical" evidence="2">
    <location>
        <begin position="415"/>
        <end position="434"/>
    </location>
</feature>
<keyword evidence="2" id="KW-1133">Transmembrane helix</keyword>
<dbReference type="RefSeq" id="WP_031633680.1">
    <property type="nucleotide sequence ID" value="NZ_CAADOK010000479.1"/>
</dbReference>
<feature type="compositionally biased region" description="Low complexity" evidence="1">
    <location>
        <begin position="252"/>
        <end position="265"/>
    </location>
</feature>
<reference evidence="3 4" key="2">
    <citation type="submission" date="2019-01" db="EMBL/GenBank/DDBJ databases">
        <title>The Pseudomonas aeruginosa pan-genome provides new insights on its population structure, horizontal gene transfer and pathogenicity.</title>
        <authorList>
            <person name="Freschi L."/>
            <person name="Vincent A.T."/>
            <person name="Jeukens J."/>
            <person name="Emond-Rheault J.-G."/>
            <person name="Kukavica-Ibrulj I."/>
            <person name="Dupont M.-J."/>
            <person name="Charette S.J."/>
            <person name="Boyle B."/>
            <person name="Levesque R.C."/>
        </authorList>
    </citation>
    <scope>NUCLEOTIDE SEQUENCE [LARGE SCALE GENOMIC DNA]</scope>
    <source>
        <strain evidence="3 4">PA-W36</strain>
    </source>
</reference>
<evidence type="ECO:0000256" key="2">
    <source>
        <dbReference type="SAM" id="Phobius"/>
    </source>
</evidence>
<protein>
    <submittedName>
        <fullName evidence="3">Attachment protein</fullName>
    </submittedName>
</protein>
<feature type="compositionally biased region" description="Gly residues" evidence="1">
    <location>
        <begin position="266"/>
        <end position="318"/>
    </location>
</feature>
<gene>
    <name evidence="3" type="ORF">IPC1295_31055</name>
</gene>
<keyword evidence="2" id="KW-0472">Membrane</keyword>
<dbReference type="Proteomes" id="UP000284767">
    <property type="component" value="Unassembled WGS sequence"/>
</dbReference>
<evidence type="ECO:0000313" key="3">
    <source>
        <dbReference type="EMBL" id="RPM04047.1"/>
    </source>
</evidence>
<accession>A0A7M2ZL54</accession>
<keyword evidence="2" id="KW-0812">Transmembrane</keyword>
<feature type="compositionally biased region" description="Low complexity" evidence="1">
    <location>
        <begin position="218"/>
        <end position="235"/>
    </location>
</feature>